<accession>A0A165Q9W9</accession>
<proteinExistence type="predicted"/>
<dbReference type="InParanoid" id="A0A165Q9W9"/>
<keyword evidence="2" id="KW-1185">Reference proteome</keyword>
<dbReference type="EMBL" id="KV425884">
    <property type="protein sequence ID" value="KZW03299.1"/>
    <property type="molecule type" value="Genomic_DNA"/>
</dbReference>
<dbReference type="Proteomes" id="UP000077266">
    <property type="component" value="Unassembled WGS sequence"/>
</dbReference>
<sequence>MSSNKSMWTGLAAGAALGAGFMFGVDVSSLVDPTSLLGGVDASSLANGFGNFDGGFDGVDDGSTDYGDSGASDGYQGSDAQSGSSGFTQHFGSAFHHLQGLAAGAAAQQAATNAYGRPLMNRNGLPVLKNINLGGPGTHSCSNCGDDIYSTRIKCKSCARTDATS</sequence>
<protein>
    <submittedName>
        <fullName evidence="1">Uncharacterized protein</fullName>
    </submittedName>
</protein>
<evidence type="ECO:0000313" key="2">
    <source>
        <dbReference type="Proteomes" id="UP000077266"/>
    </source>
</evidence>
<organism evidence="1 2">
    <name type="scientific">Exidia glandulosa HHB12029</name>
    <dbReference type="NCBI Taxonomy" id="1314781"/>
    <lineage>
        <taxon>Eukaryota</taxon>
        <taxon>Fungi</taxon>
        <taxon>Dikarya</taxon>
        <taxon>Basidiomycota</taxon>
        <taxon>Agaricomycotina</taxon>
        <taxon>Agaricomycetes</taxon>
        <taxon>Auriculariales</taxon>
        <taxon>Exidiaceae</taxon>
        <taxon>Exidia</taxon>
    </lineage>
</organism>
<name>A0A165Q9W9_EXIGL</name>
<evidence type="ECO:0000313" key="1">
    <source>
        <dbReference type="EMBL" id="KZW03299.1"/>
    </source>
</evidence>
<gene>
    <name evidence="1" type="ORF">EXIGLDRAFT_699189</name>
</gene>
<dbReference type="AlphaFoldDB" id="A0A165Q9W9"/>
<dbReference type="OrthoDB" id="10619694at2759"/>
<reference evidence="1 2" key="1">
    <citation type="journal article" date="2016" name="Mol. Biol. Evol.">
        <title>Comparative Genomics of Early-Diverging Mushroom-Forming Fungi Provides Insights into the Origins of Lignocellulose Decay Capabilities.</title>
        <authorList>
            <person name="Nagy L.G."/>
            <person name="Riley R."/>
            <person name="Tritt A."/>
            <person name="Adam C."/>
            <person name="Daum C."/>
            <person name="Floudas D."/>
            <person name="Sun H."/>
            <person name="Yadav J.S."/>
            <person name="Pangilinan J."/>
            <person name="Larsson K.H."/>
            <person name="Matsuura K."/>
            <person name="Barry K."/>
            <person name="Labutti K."/>
            <person name="Kuo R."/>
            <person name="Ohm R.A."/>
            <person name="Bhattacharya S.S."/>
            <person name="Shirouzu T."/>
            <person name="Yoshinaga Y."/>
            <person name="Martin F.M."/>
            <person name="Grigoriev I.V."/>
            <person name="Hibbett D.S."/>
        </authorList>
    </citation>
    <scope>NUCLEOTIDE SEQUENCE [LARGE SCALE GENOMIC DNA]</scope>
    <source>
        <strain evidence="1 2">HHB12029</strain>
    </source>
</reference>